<dbReference type="Pfam" id="PF00512">
    <property type="entry name" value="HisKA"/>
    <property type="match status" value="1"/>
</dbReference>
<sequence length="749" mass="86869">MNRLSAKFVAVSFSLALLLLCGVGVISYISFLRLMQEKHWVIHTQQVLETSDNLYIYLRNAETAHSSYIFTSKITYKDIYEQEKRKVAQQIQIIKNLTRDDFKQQEQIQQLELKVTQKINFLDISIKIFEQQGFAINIEFAKNNQTINIYIDQQINNIKQVIEREEKNLLKRRIANTDEGIIQIIFLVFLGYVLSALLIVGVYLLLQKQIQINQVLSAEAILLEQQAAKAKLVNLLETVTDAFVALDANWCYTYVNQRAGQIFNRRPEDLIGKNIWEEFPEGVGQKFYHAYYQAVSEQKVIQIEEYYSPWDRWFENRIYPSQEGLSIFFQDITRRKLAELALENSEKRYRSLVLATSQAVWLTDAQGFPKEYSSWIALTGQTQEEVQVWGWLNAIHPEDRELSQFLWNQAREWKSPYKLEHRVRVADGSYRFFAVRGVPILDADNQIQEWIGTHTDITDRKLTEEALQKAKAELEIKVQERTAELEKLNEELRNSNQELEQFAYVASHDLQEPLRAVTGYSQLLVEEYRGRLDDSAQEYIDYIIDGARRMQQLIQDLLAYSRIGTRGRIFRLNDCNVVLREALSNLQVAIAESQAVITHEPLPNLLADKTQLIQLFQNLIGNAIKFRRKDVTPQIHISAAIVEKSGGVGVQGWKGLEEDLTQNHQIWLFSVQDNGIGIKSQYFNRIFEIFRRLHTRREFSGTGIGLAICKKIVERHNGHIWAESQLGVGTTFYFTLHESATPESLDKDV</sequence>
<evidence type="ECO:0000259" key="10">
    <source>
        <dbReference type="PROSITE" id="PS50112"/>
    </source>
</evidence>
<dbReference type="Gene3D" id="3.30.565.10">
    <property type="entry name" value="Histidine kinase-like ATPase, C-terminal domain"/>
    <property type="match status" value="1"/>
</dbReference>
<keyword evidence="6" id="KW-0902">Two-component regulatory system</keyword>
<keyword evidence="8" id="KW-0472">Membrane</keyword>
<dbReference type="Pfam" id="PF05227">
    <property type="entry name" value="CHASE3"/>
    <property type="match status" value="1"/>
</dbReference>
<evidence type="ECO:0000256" key="2">
    <source>
        <dbReference type="ARBA" id="ARBA00012438"/>
    </source>
</evidence>
<dbReference type="EMBL" id="JACJTB010000011">
    <property type="protein sequence ID" value="MBD2594954.1"/>
    <property type="molecule type" value="Genomic_DNA"/>
</dbReference>
<evidence type="ECO:0000256" key="1">
    <source>
        <dbReference type="ARBA" id="ARBA00000085"/>
    </source>
</evidence>
<keyword evidence="7" id="KW-0175">Coiled coil</keyword>
<evidence type="ECO:0000313" key="13">
    <source>
        <dbReference type="Proteomes" id="UP000603457"/>
    </source>
</evidence>
<dbReference type="PANTHER" id="PTHR43304">
    <property type="entry name" value="PHYTOCHROME-LIKE PROTEIN CPH1"/>
    <property type="match status" value="1"/>
</dbReference>
<dbReference type="CDD" id="cd00082">
    <property type="entry name" value="HisKA"/>
    <property type="match status" value="1"/>
</dbReference>
<dbReference type="InterPro" id="IPR035965">
    <property type="entry name" value="PAS-like_dom_sf"/>
</dbReference>
<dbReference type="InterPro" id="IPR013655">
    <property type="entry name" value="PAS_fold_3"/>
</dbReference>
<dbReference type="InterPro" id="IPR013656">
    <property type="entry name" value="PAS_4"/>
</dbReference>
<keyword evidence="13" id="KW-1185">Reference proteome</keyword>
<organism evidence="12 13">
    <name type="scientific">Nostoc spongiaeforme FACHB-130</name>
    <dbReference type="NCBI Taxonomy" id="1357510"/>
    <lineage>
        <taxon>Bacteria</taxon>
        <taxon>Bacillati</taxon>
        <taxon>Cyanobacteriota</taxon>
        <taxon>Cyanophyceae</taxon>
        <taxon>Nostocales</taxon>
        <taxon>Nostocaceae</taxon>
        <taxon>Nostoc</taxon>
    </lineage>
</organism>
<dbReference type="Pfam" id="PF08447">
    <property type="entry name" value="PAS_3"/>
    <property type="match status" value="1"/>
</dbReference>
<evidence type="ECO:0000256" key="4">
    <source>
        <dbReference type="ARBA" id="ARBA00022679"/>
    </source>
</evidence>
<keyword evidence="3" id="KW-0597">Phosphoprotein</keyword>
<feature type="coiled-coil region" evidence="7">
    <location>
        <begin position="80"/>
        <end position="114"/>
    </location>
</feature>
<name>A0ABR8FUU9_9NOSO</name>
<evidence type="ECO:0000256" key="8">
    <source>
        <dbReference type="SAM" id="Phobius"/>
    </source>
</evidence>
<evidence type="ECO:0000256" key="5">
    <source>
        <dbReference type="ARBA" id="ARBA00022777"/>
    </source>
</evidence>
<dbReference type="RefSeq" id="WP_190967793.1">
    <property type="nucleotide sequence ID" value="NZ_JACJTB010000011.1"/>
</dbReference>
<dbReference type="InterPro" id="IPR007891">
    <property type="entry name" value="CHASE3"/>
</dbReference>
<evidence type="ECO:0000313" key="12">
    <source>
        <dbReference type="EMBL" id="MBD2594954.1"/>
    </source>
</evidence>
<keyword evidence="8" id="KW-1133">Transmembrane helix</keyword>
<accession>A0ABR8FUU9</accession>
<dbReference type="PROSITE" id="PS50113">
    <property type="entry name" value="PAC"/>
    <property type="match status" value="1"/>
</dbReference>
<feature type="transmembrane region" description="Helical" evidence="8">
    <location>
        <begin position="181"/>
        <end position="206"/>
    </location>
</feature>
<dbReference type="PROSITE" id="PS50109">
    <property type="entry name" value="HIS_KIN"/>
    <property type="match status" value="1"/>
</dbReference>
<dbReference type="InterPro" id="IPR036890">
    <property type="entry name" value="HATPase_C_sf"/>
</dbReference>
<feature type="coiled-coil region" evidence="7">
    <location>
        <begin position="460"/>
        <end position="505"/>
    </location>
</feature>
<dbReference type="Gene3D" id="3.30.450.20">
    <property type="entry name" value="PAS domain"/>
    <property type="match status" value="2"/>
</dbReference>
<dbReference type="InterPro" id="IPR000014">
    <property type="entry name" value="PAS"/>
</dbReference>
<evidence type="ECO:0000259" key="9">
    <source>
        <dbReference type="PROSITE" id="PS50109"/>
    </source>
</evidence>
<feature type="domain" description="Histidine kinase" evidence="9">
    <location>
        <begin position="505"/>
        <end position="740"/>
    </location>
</feature>
<dbReference type="SMART" id="SM00388">
    <property type="entry name" value="HisKA"/>
    <property type="match status" value="1"/>
</dbReference>
<dbReference type="CDD" id="cd00130">
    <property type="entry name" value="PAS"/>
    <property type="match status" value="2"/>
</dbReference>
<dbReference type="SMART" id="SM00387">
    <property type="entry name" value="HATPase_c"/>
    <property type="match status" value="1"/>
</dbReference>
<dbReference type="PROSITE" id="PS50112">
    <property type="entry name" value="PAS"/>
    <property type="match status" value="1"/>
</dbReference>
<dbReference type="InterPro" id="IPR005467">
    <property type="entry name" value="His_kinase_dom"/>
</dbReference>
<dbReference type="InterPro" id="IPR000700">
    <property type="entry name" value="PAS-assoc_C"/>
</dbReference>
<reference evidence="12 13" key="1">
    <citation type="journal article" date="2020" name="ISME J.">
        <title>Comparative genomics reveals insights into cyanobacterial evolution and habitat adaptation.</title>
        <authorList>
            <person name="Chen M.Y."/>
            <person name="Teng W.K."/>
            <person name="Zhao L."/>
            <person name="Hu C.X."/>
            <person name="Zhou Y.K."/>
            <person name="Han B.P."/>
            <person name="Song L.R."/>
            <person name="Shu W.S."/>
        </authorList>
    </citation>
    <scope>NUCLEOTIDE SEQUENCE [LARGE SCALE GENOMIC DNA]</scope>
    <source>
        <strain evidence="12 13">FACHB-130</strain>
    </source>
</reference>
<dbReference type="InterPro" id="IPR052162">
    <property type="entry name" value="Sensor_kinase/Photoreceptor"/>
</dbReference>
<feature type="transmembrane region" description="Helical" evidence="8">
    <location>
        <begin position="6"/>
        <end position="29"/>
    </location>
</feature>
<dbReference type="SMART" id="SM00086">
    <property type="entry name" value="PAC"/>
    <property type="match status" value="1"/>
</dbReference>
<dbReference type="Gene3D" id="1.10.287.130">
    <property type="match status" value="1"/>
</dbReference>
<dbReference type="InterPro" id="IPR004358">
    <property type="entry name" value="Sig_transdc_His_kin-like_C"/>
</dbReference>
<dbReference type="PANTHER" id="PTHR43304:SF1">
    <property type="entry name" value="PAC DOMAIN-CONTAINING PROTEIN"/>
    <property type="match status" value="1"/>
</dbReference>
<dbReference type="InterPro" id="IPR001610">
    <property type="entry name" value="PAC"/>
</dbReference>
<protein>
    <recommendedName>
        <fullName evidence="2">histidine kinase</fullName>
        <ecNumber evidence="2">2.7.13.3</ecNumber>
    </recommendedName>
</protein>
<keyword evidence="5" id="KW-0418">Kinase</keyword>
<dbReference type="NCBIfam" id="TIGR00229">
    <property type="entry name" value="sensory_box"/>
    <property type="match status" value="2"/>
</dbReference>
<comment type="catalytic activity">
    <reaction evidence="1">
        <text>ATP + protein L-histidine = ADP + protein N-phospho-L-histidine.</text>
        <dbReference type="EC" id="2.7.13.3"/>
    </reaction>
</comment>
<dbReference type="InterPro" id="IPR036097">
    <property type="entry name" value="HisK_dim/P_sf"/>
</dbReference>
<evidence type="ECO:0000256" key="7">
    <source>
        <dbReference type="SAM" id="Coils"/>
    </source>
</evidence>
<proteinExistence type="predicted"/>
<dbReference type="EC" id="2.7.13.3" evidence="2"/>
<dbReference type="SUPFAM" id="SSF55874">
    <property type="entry name" value="ATPase domain of HSP90 chaperone/DNA topoisomerase II/histidine kinase"/>
    <property type="match status" value="1"/>
</dbReference>
<keyword evidence="8" id="KW-0812">Transmembrane</keyword>
<dbReference type="Proteomes" id="UP000603457">
    <property type="component" value="Unassembled WGS sequence"/>
</dbReference>
<dbReference type="SMART" id="SM00091">
    <property type="entry name" value="PAS"/>
    <property type="match status" value="2"/>
</dbReference>
<dbReference type="InterPro" id="IPR003661">
    <property type="entry name" value="HisK_dim/P_dom"/>
</dbReference>
<evidence type="ECO:0000259" key="11">
    <source>
        <dbReference type="PROSITE" id="PS50113"/>
    </source>
</evidence>
<gene>
    <name evidence="12" type="ORF">H6G74_11515</name>
</gene>
<keyword evidence="4" id="KW-0808">Transferase</keyword>
<dbReference type="Pfam" id="PF02518">
    <property type="entry name" value="HATPase_c"/>
    <property type="match status" value="1"/>
</dbReference>
<dbReference type="SUPFAM" id="SSF47384">
    <property type="entry name" value="Homodimeric domain of signal transducing histidine kinase"/>
    <property type="match status" value="1"/>
</dbReference>
<evidence type="ECO:0000256" key="6">
    <source>
        <dbReference type="ARBA" id="ARBA00023012"/>
    </source>
</evidence>
<dbReference type="Pfam" id="PF08448">
    <property type="entry name" value="PAS_4"/>
    <property type="match status" value="1"/>
</dbReference>
<evidence type="ECO:0000256" key="3">
    <source>
        <dbReference type="ARBA" id="ARBA00022553"/>
    </source>
</evidence>
<feature type="domain" description="PAS" evidence="10">
    <location>
        <begin position="228"/>
        <end position="279"/>
    </location>
</feature>
<feature type="domain" description="PAC" evidence="11">
    <location>
        <begin position="417"/>
        <end position="469"/>
    </location>
</feature>
<comment type="caution">
    <text evidence="12">The sequence shown here is derived from an EMBL/GenBank/DDBJ whole genome shotgun (WGS) entry which is preliminary data.</text>
</comment>
<dbReference type="SUPFAM" id="SSF55785">
    <property type="entry name" value="PYP-like sensor domain (PAS domain)"/>
    <property type="match status" value="2"/>
</dbReference>
<dbReference type="PRINTS" id="PR00344">
    <property type="entry name" value="BCTRLSENSOR"/>
</dbReference>
<dbReference type="InterPro" id="IPR003594">
    <property type="entry name" value="HATPase_dom"/>
</dbReference>